<dbReference type="AlphaFoldDB" id="A0A4V1IP37"/>
<accession>A0A4V1IP37</accession>
<protein>
    <recommendedName>
        <fullName evidence="4">Ricin B lectin domain-containing protein</fullName>
    </recommendedName>
</protein>
<feature type="chain" id="PRO_5020603013" description="Ricin B lectin domain-containing protein" evidence="1">
    <location>
        <begin position="26"/>
        <end position="160"/>
    </location>
</feature>
<gene>
    <name evidence="2" type="ORF">B9G39_21795</name>
</gene>
<dbReference type="InterPro" id="IPR035992">
    <property type="entry name" value="Ricin_B-like_lectins"/>
</dbReference>
<feature type="signal peptide" evidence="1">
    <location>
        <begin position="1"/>
        <end position="25"/>
    </location>
</feature>
<organism evidence="2 3">
    <name type="scientific">Zooshikella ganghwensis</name>
    <dbReference type="NCBI Taxonomy" id="202772"/>
    <lineage>
        <taxon>Bacteria</taxon>
        <taxon>Pseudomonadati</taxon>
        <taxon>Pseudomonadota</taxon>
        <taxon>Gammaproteobacteria</taxon>
        <taxon>Oceanospirillales</taxon>
        <taxon>Zooshikellaceae</taxon>
        <taxon>Zooshikella</taxon>
    </lineage>
</organism>
<evidence type="ECO:0008006" key="4">
    <source>
        <dbReference type="Google" id="ProtNLM"/>
    </source>
</evidence>
<evidence type="ECO:0000313" key="2">
    <source>
        <dbReference type="EMBL" id="RDH45871.1"/>
    </source>
</evidence>
<comment type="caution">
    <text evidence="2">The sequence shown here is derived from an EMBL/GenBank/DDBJ whole genome shotgun (WGS) entry which is preliminary data.</text>
</comment>
<dbReference type="RefSeq" id="WP_094788760.1">
    <property type="nucleotide sequence ID" value="NZ_NDXW01000001.1"/>
</dbReference>
<dbReference type="Proteomes" id="UP000257039">
    <property type="component" value="Unassembled WGS sequence"/>
</dbReference>
<keyword evidence="1" id="KW-0732">Signal</keyword>
<dbReference type="EMBL" id="NDXW01000001">
    <property type="protein sequence ID" value="RDH45871.1"/>
    <property type="molecule type" value="Genomic_DNA"/>
</dbReference>
<proteinExistence type="predicted"/>
<sequence length="160" mass="17729">MKKYISSIAISLALVGAGLSANSYAADAVTIRSASLVATTSGSNLDLYHLYLRDTGTKELYLRRDAYADWTLKSVGGGWFNIVSIHRPSGCIYDSSGSDLAKYDSSCNSDSPRAEWKLQLVNNDFKIVNKLGRCLELHPDRMRLKAVACKPNKLQQFRVY</sequence>
<dbReference type="SUPFAM" id="SSF50370">
    <property type="entry name" value="Ricin B-like lectins"/>
    <property type="match status" value="1"/>
</dbReference>
<keyword evidence="3" id="KW-1185">Reference proteome</keyword>
<reference evidence="2 3" key="1">
    <citation type="submission" date="2017-04" db="EMBL/GenBank/DDBJ databases">
        <title>Draft genome sequence of Zooshikella ganghwensis VG4 isolated from Red Sea sediments.</title>
        <authorList>
            <person name="Rehman Z."/>
            <person name="Alam I."/>
            <person name="Kamau A."/>
            <person name="Bajic V."/>
            <person name="Leiknes T."/>
        </authorList>
    </citation>
    <scope>NUCLEOTIDE SEQUENCE [LARGE SCALE GENOMIC DNA]</scope>
    <source>
        <strain evidence="2 3">VG4</strain>
    </source>
</reference>
<evidence type="ECO:0000313" key="3">
    <source>
        <dbReference type="Proteomes" id="UP000257039"/>
    </source>
</evidence>
<dbReference type="Gene3D" id="2.80.10.50">
    <property type="match status" value="1"/>
</dbReference>
<name>A0A4V1IP37_9GAMM</name>
<evidence type="ECO:0000256" key="1">
    <source>
        <dbReference type="SAM" id="SignalP"/>
    </source>
</evidence>